<feature type="domain" description="EGF-like" evidence="5">
    <location>
        <begin position="50"/>
        <end position="82"/>
    </location>
</feature>
<reference evidence="6" key="1">
    <citation type="submission" date="2017-12" db="EMBL/GenBank/DDBJ databases">
        <title>High-resolution comparative analysis of great ape genomes.</title>
        <authorList>
            <person name="Pollen A."/>
            <person name="Hastie A."/>
            <person name="Hormozdiari F."/>
            <person name="Dougherty M."/>
            <person name="Liu R."/>
            <person name="Chaisson M."/>
            <person name="Hoppe E."/>
            <person name="Hill C."/>
            <person name="Pang A."/>
            <person name="Hillier L."/>
            <person name="Baker C."/>
            <person name="Armstrong J."/>
            <person name="Shendure J."/>
            <person name="Paten B."/>
            <person name="Wilson R."/>
            <person name="Chao H."/>
            <person name="Schneider V."/>
            <person name="Ventura M."/>
            <person name="Kronenberg Z."/>
            <person name="Murali S."/>
            <person name="Gordon D."/>
            <person name="Cantsilieris S."/>
            <person name="Munson K."/>
            <person name="Nelson B."/>
            <person name="Raja A."/>
            <person name="Underwood J."/>
            <person name="Diekhans M."/>
            <person name="Fiddes I."/>
            <person name="Haussler D."/>
            <person name="Eichler E."/>
        </authorList>
    </citation>
    <scope>NUCLEOTIDE SEQUENCE [LARGE SCALE GENOMIC DNA]</scope>
    <source>
        <strain evidence="6">Susie</strain>
    </source>
</reference>
<dbReference type="InterPro" id="IPR006586">
    <property type="entry name" value="ADAM_Cys-rich"/>
</dbReference>
<dbReference type="Gene3D" id="1.20.1070.10">
    <property type="entry name" value="Rhodopsin 7-helix transmembrane proteins"/>
    <property type="match status" value="1"/>
</dbReference>
<dbReference type="GO" id="GO:0005886">
    <property type="term" value="C:plasma membrane"/>
    <property type="evidence" value="ECO:0007669"/>
    <property type="project" value="TreeGrafter"/>
</dbReference>
<dbReference type="AlphaFoldDB" id="A0A2J8X4W4"/>
<protein>
    <submittedName>
        <fullName evidence="6">ADAM28 isoform 10</fullName>
    </submittedName>
</protein>
<dbReference type="InterPro" id="IPR000742">
    <property type="entry name" value="EGF"/>
</dbReference>
<dbReference type="PROSITE" id="PS50026">
    <property type="entry name" value="EGF_3"/>
    <property type="match status" value="1"/>
</dbReference>
<dbReference type="PANTHER" id="PTHR11905:SF32">
    <property type="entry name" value="DISINTEGRIN AND METALLOPROTEINASE DOMAIN-CONTAINING PROTEIN 28"/>
    <property type="match status" value="1"/>
</dbReference>
<dbReference type="PROSITE" id="PS01186">
    <property type="entry name" value="EGF_2"/>
    <property type="match status" value="1"/>
</dbReference>
<keyword evidence="4" id="KW-0472">Membrane</keyword>
<evidence type="ECO:0000256" key="1">
    <source>
        <dbReference type="ARBA" id="ARBA00023157"/>
    </source>
</evidence>
<feature type="disulfide bond" evidence="2">
    <location>
        <begin position="54"/>
        <end position="64"/>
    </location>
</feature>
<keyword evidence="4" id="KW-0812">Transmembrane</keyword>
<accession>A0A2J8X4W4</accession>
<feature type="transmembrane region" description="Helical" evidence="4">
    <location>
        <begin position="152"/>
        <end position="172"/>
    </location>
</feature>
<feature type="compositionally biased region" description="Basic residues" evidence="3">
    <location>
        <begin position="133"/>
        <end position="142"/>
    </location>
</feature>
<comment type="caution">
    <text evidence="6">The sequence shown here is derived from an EMBL/GenBank/DDBJ whole genome shotgun (WGS) entry which is preliminary data.</text>
</comment>
<evidence type="ECO:0000256" key="3">
    <source>
        <dbReference type="SAM" id="MobiDB-lite"/>
    </source>
</evidence>
<feature type="transmembrane region" description="Helical" evidence="4">
    <location>
        <begin position="86"/>
        <end position="111"/>
    </location>
</feature>
<dbReference type="EMBL" id="NDHI03003372">
    <property type="protein sequence ID" value="PNJ77064.1"/>
    <property type="molecule type" value="Genomic_DNA"/>
</dbReference>
<evidence type="ECO:0000256" key="4">
    <source>
        <dbReference type="SAM" id="Phobius"/>
    </source>
</evidence>
<evidence type="ECO:0000259" key="5">
    <source>
        <dbReference type="PROSITE" id="PS50026"/>
    </source>
</evidence>
<name>A0A2J8X4W4_PONAB</name>
<feature type="non-terminal residue" evidence="6">
    <location>
        <position position="1"/>
    </location>
</feature>
<keyword evidence="1 2" id="KW-1015">Disulfide bond</keyword>
<comment type="caution">
    <text evidence="2">Lacks conserved residue(s) required for the propagation of feature annotation.</text>
</comment>
<evidence type="ECO:0000313" key="6">
    <source>
        <dbReference type="EMBL" id="PNJ77064.1"/>
    </source>
</evidence>
<dbReference type="SMART" id="SM00608">
    <property type="entry name" value="ACR"/>
    <property type="match status" value="1"/>
</dbReference>
<gene>
    <name evidence="6" type="ORF">CR201_G0005176</name>
</gene>
<dbReference type="Gene3D" id="3.40.1620.60">
    <property type="match status" value="1"/>
</dbReference>
<feature type="disulfide bond" evidence="2">
    <location>
        <begin position="72"/>
        <end position="81"/>
    </location>
</feature>
<evidence type="ECO:0000256" key="2">
    <source>
        <dbReference type="PROSITE-ProRule" id="PRU00076"/>
    </source>
</evidence>
<feature type="non-terminal residue" evidence="6">
    <location>
        <position position="174"/>
    </location>
</feature>
<organism evidence="6">
    <name type="scientific">Pongo abelii</name>
    <name type="common">Sumatran orangutan</name>
    <name type="synonym">Pongo pygmaeus abelii</name>
    <dbReference type="NCBI Taxonomy" id="9601"/>
    <lineage>
        <taxon>Eukaryota</taxon>
        <taxon>Metazoa</taxon>
        <taxon>Chordata</taxon>
        <taxon>Craniata</taxon>
        <taxon>Vertebrata</taxon>
        <taxon>Euteleostomi</taxon>
        <taxon>Mammalia</taxon>
        <taxon>Eutheria</taxon>
        <taxon>Euarchontoglires</taxon>
        <taxon>Primates</taxon>
        <taxon>Haplorrhini</taxon>
        <taxon>Catarrhini</taxon>
        <taxon>Hominidae</taxon>
        <taxon>Pongo</taxon>
    </lineage>
</organism>
<dbReference type="PANTHER" id="PTHR11905">
    <property type="entry name" value="ADAM A DISINTEGRIN AND METALLOPROTEASE DOMAIN"/>
    <property type="match status" value="1"/>
</dbReference>
<sequence>KGRIVTFLTCKTFDPEDTSQEIGMVANGTKCGDNKVCINAECVDIETAYKSTNCSSKCKGHAVCDHELQCQCEEGWSPPNCDDSSVVFYFSIVVGVLFPMAVVFVVVAIVIRHQSSREKQKKDQRPLSTTGTRPHKQKRKPQMVKAVLPQEVNYIVWAVITMAPLCVSLTLLSR</sequence>
<feature type="region of interest" description="Disordered" evidence="3">
    <location>
        <begin position="119"/>
        <end position="143"/>
    </location>
</feature>
<keyword evidence="4" id="KW-1133">Transmembrane helix</keyword>
<keyword evidence="2" id="KW-0245">EGF-like domain</keyword>
<proteinExistence type="predicted"/>